<protein>
    <submittedName>
        <fullName evidence="1">Uncharacterized protein</fullName>
    </submittedName>
</protein>
<gene>
    <name evidence="1" type="ORF">CC84DRAFT_806200</name>
</gene>
<dbReference type="Proteomes" id="UP000077069">
    <property type="component" value="Unassembled WGS sequence"/>
</dbReference>
<dbReference type="EMBL" id="KV441553">
    <property type="protein sequence ID" value="OAG04852.1"/>
    <property type="molecule type" value="Genomic_DNA"/>
</dbReference>
<name>A0A177CD98_9PLEO</name>
<dbReference type="RefSeq" id="XP_018035217.1">
    <property type="nucleotide sequence ID" value="XM_018187494.1"/>
</dbReference>
<dbReference type="AlphaFoldDB" id="A0A177CD98"/>
<reference evidence="1 2" key="1">
    <citation type="submission" date="2016-05" db="EMBL/GenBank/DDBJ databases">
        <title>Comparative analysis of secretome profiles of manganese(II)-oxidizing ascomycete fungi.</title>
        <authorList>
            <consortium name="DOE Joint Genome Institute"/>
            <person name="Zeiner C.A."/>
            <person name="Purvine S.O."/>
            <person name="Zink E.M."/>
            <person name="Wu S."/>
            <person name="Pasa-Tolic L."/>
            <person name="Chaput D.L."/>
            <person name="Haridas S."/>
            <person name="Grigoriev I.V."/>
            <person name="Santelli C.M."/>
            <person name="Hansel C.M."/>
        </authorList>
    </citation>
    <scope>NUCLEOTIDE SEQUENCE [LARGE SCALE GENOMIC DNA]</scope>
    <source>
        <strain evidence="1 2">AP3s5-JAC2a</strain>
    </source>
</reference>
<evidence type="ECO:0000313" key="1">
    <source>
        <dbReference type="EMBL" id="OAG04852.1"/>
    </source>
</evidence>
<dbReference type="GeneID" id="28770980"/>
<keyword evidence="2" id="KW-1185">Reference proteome</keyword>
<accession>A0A177CD98</accession>
<organism evidence="1 2">
    <name type="scientific">Paraphaeosphaeria sporulosa</name>
    <dbReference type="NCBI Taxonomy" id="1460663"/>
    <lineage>
        <taxon>Eukaryota</taxon>
        <taxon>Fungi</taxon>
        <taxon>Dikarya</taxon>
        <taxon>Ascomycota</taxon>
        <taxon>Pezizomycotina</taxon>
        <taxon>Dothideomycetes</taxon>
        <taxon>Pleosporomycetidae</taxon>
        <taxon>Pleosporales</taxon>
        <taxon>Massarineae</taxon>
        <taxon>Didymosphaeriaceae</taxon>
        <taxon>Paraphaeosphaeria</taxon>
    </lineage>
</organism>
<dbReference type="InParanoid" id="A0A177CD98"/>
<evidence type="ECO:0000313" key="2">
    <source>
        <dbReference type="Proteomes" id="UP000077069"/>
    </source>
</evidence>
<sequence>MHRRLSPHLHLWTGPISYSNFRYLSLNDPVPKSRHLSPLDRLSRCYPASVFAFLVRLRLLGSCTICIPMPCALIPGHIEAWGALLTRLTFS</sequence>
<proteinExistence type="predicted"/>